<dbReference type="InterPro" id="IPR011006">
    <property type="entry name" value="CheY-like_superfamily"/>
</dbReference>
<name>A0A372NUT0_9SPHI</name>
<dbReference type="SUPFAM" id="SSF52172">
    <property type="entry name" value="CheY-like"/>
    <property type="match status" value="1"/>
</dbReference>
<proteinExistence type="predicted"/>
<dbReference type="InterPro" id="IPR036388">
    <property type="entry name" value="WH-like_DNA-bd_sf"/>
</dbReference>
<dbReference type="InterPro" id="IPR001789">
    <property type="entry name" value="Sig_transdc_resp-reg_receiver"/>
</dbReference>
<evidence type="ECO:0000313" key="5">
    <source>
        <dbReference type="Proteomes" id="UP000264217"/>
    </source>
</evidence>
<keyword evidence="2" id="KW-0597">Phosphoprotein</keyword>
<dbReference type="RefSeq" id="WP_117392571.1">
    <property type="nucleotide sequence ID" value="NZ_QWDC01000002.1"/>
</dbReference>
<dbReference type="EMBL" id="QWDC01000002">
    <property type="protein sequence ID" value="RFZ92862.1"/>
    <property type="molecule type" value="Genomic_DNA"/>
</dbReference>
<dbReference type="Gene3D" id="1.10.10.10">
    <property type="entry name" value="Winged helix-like DNA-binding domain superfamily/Winged helix DNA-binding domain"/>
    <property type="match status" value="1"/>
</dbReference>
<dbReference type="Gene3D" id="3.40.50.2300">
    <property type="match status" value="1"/>
</dbReference>
<accession>A0A372NUT0</accession>
<organism evidence="4 5">
    <name type="scientific">Mucilaginibacter conchicola</name>
    <dbReference type="NCBI Taxonomy" id="2303333"/>
    <lineage>
        <taxon>Bacteria</taxon>
        <taxon>Pseudomonadati</taxon>
        <taxon>Bacteroidota</taxon>
        <taxon>Sphingobacteriia</taxon>
        <taxon>Sphingobacteriales</taxon>
        <taxon>Sphingobacteriaceae</taxon>
        <taxon>Mucilaginibacter</taxon>
    </lineage>
</organism>
<gene>
    <name evidence="4" type="ORF">D0C36_15840</name>
</gene>
<dbReference type="GO" id="GO:0006355">
    <property type="term" value="P:regulation of DNA-templated transcription"/>
    <property type="evidence" value="ECO:0007669"/>
    <property type="project" value="InterPro"/>
</dbReference>
<evidence type="ECO:0000259" key="3">
    <source>
        <dbReference type="PROSITE" id="PS50110"/>
    </source>
</evidence>
<dbReference type="PROSITE" id="PS50110">
    <property type="entry name" value="RESPONSE_REGULATORY"/>
    <property type="match status" value="1"/>
</dbReference>
<keyword evidence="5" id="KW-1185">Reference proteome</keyword>
<dbReference type="SUPFAM" id="SSF46894">
    <property type="entry name" value="C-terminal effector domain of the bipartite response regulators"/>
    <property type="match status" value="1"/>
</dbReference>
<reference evidence="4 5" key="1">
    <citation type="submission" date="2018-08" db="EMBL/GenBank/DDBJ databases">
        <title>Mucilaginibacter sp. MYSH2.</title>
        <authorList>
            <person name="Seo T."/>
        </authorList>
    </citation>
    <scope>NUCLEOTIDE SEQUENCE [LARGE SCALE GENOMIC DNA]</scope>
    <source>
        <strain evidence="4 5">MYSH2</strain>
    </source>
</reference>
<evidence type="ECO:0000313" key="4">
    <source>
        <dbReference type="EMBL" id="RFZ92862.1"/>
    </source>
</evidence>
<protein>
    <submittedName>
        <fullName evidence="4">DNA-binding response regulator</fullName>
    </submittedName>
</protein>
<keyword evidence="1 4" id="KW-0238">DNA-binding</keyword>
<feature type="domain" description="Response regulatory" evidence="3">
    <location>
        <begin position="4"/>
        <end position="131"/>
    </location>
</feature>
<dbReference type="Proteomes" id="UP000264217">
    <property type="component" value="Unassembled WGS sequence"/>
</dbReference>
<dbReference type="AlphaFoldDB" id="A0A372NUT0"/>
<feature type="modified residue" description="4-aspartylphosphate" evidence="2">
    <location>
        <position position="58"/>
    </location>
</feature>
<dbReference type="GO" id="GO:0000160">
    <property type="term" value="P:phosphorelay signal transduction system"/>
    <property type="evidence" value="ECO:0007669"/>
    <property type="project" value="InterPro"/>
</dbReference>
<dbReference type="GO" id="GO:0003677">
    <property type="term" value="F:DNA binding"/>
    <property type="evidence" value="ECO:0007669"/>
    <property type="project" value="UniProtKB-KW"/>
</dbReference>
<sequence>MIGKVLIAEDHESANISVRKTMDDLGLPHIHAYYCDDALNMIRLALKENEPYHLLITDLSFEEDGSPQHLKSGEELILAARAIQPELKVLVFSGEQRPAVIGRLFSELQIDGYVRKARHDAEHLRSAIAMIGQHRRYLPEGYRQSIRQVADALTDYERAIIRQLAGGMLQKQLPDWLAAQGMQNASLRSVEKALNRARTLLEVSNNQQLVAYCKDAGLI</sequence>
<evidence type="ECO:0000256" key="1">
    <source>
        <dbReference type="ARBA" id="ARBA00023125"/>
    </source>
</evidence>
<evidence type="ECO:0000256" key="2">
    <source>
        <dbReference type="PROSITE-ProRule" id="PRU00169"/>
    </source>
</evidence>
<dbReference type="InterPro" id="IPR016032">
    <property type="entry name" value="Sig_transdc_resp-reg_C-effctor"/>
</dbReference>
<dbReference type="OrthoDB" id="659223at2"/>
<comment type="caution">
    <text evidence="4">The sequence shown here is derived from an EMBL/GenBank/DDBJ whole genome shotgun (WGS) entry which is preliminary data.</text>
</comment>